<dbReference type="SUPFAM" id="SSF53927">
    <property type="entry name" value="Cytidine deaminase-like"/>
    <property type="match status" value="1"/>
</dbReference>
<reference evidence="2" key="1">
    <citation type="submission" date="2023-02" db="EMBL/GenBank/DDBJ databases">
        <title>Actinomadura rubrobrunea NBRC 14622.</title>
        <authorList>
            <person name="Ichikawa N."/>
            <person name="Sato H."/>
            <person name="Tonouchi N."/>
        </authorList>
    </citation>
    <scope>NUCLEOTIDE SEQUENCE</scope>
    <source>
        <strain evidence="2">NBRC 14622</strain>
    </source>
</reference>
<dbReference type="PANTHER" id="PTHR11079:SF162">
    <property type="entry name" value="RIBOFLAVIN BIOSYNTHESIS PROTEIN PYRD, CHLOROPLASTIC"/>
    <property type="match status" value="1"/>
</dbReference>
<comment type="caution">
    <text evidence="2">The sequence shown here is derived from an EMBL/GenBank/DDBJ whole genome shotgun (WGS) entry which is preliminary data.</text>
</comment>
<name>A0A9W6UU26_9ACTN</name>
<dbReference type="PANTHER" id="PTHR11079">
    <property type="entry name" value="CYTOSINE DEAMINASE FAMILY MEMBER"/>
    <property type="match status" value="1"/>
</dbReference>
<sequence>MDGAAPPAPPPAPPAAAARRGDDLRWLALACDLAAQCPPSATAFSVGAVIVDADGRELARGFSRETDPQAHAEETALAKIGAVLWTGSEWTGRGRTGPDPRTRERLRGATIYSSLEPCGRRLSRPRTCAELILAAGIRRVVFAWREPPLFVEGEGVELLRARGAQVVELPELAARAREPNAHLLP</sequence>
<accession>A0A9W6UU26</accession>
<dbReference type="Gene3D" id="3.40.140.10">
    <property type="entry name" value="Cytidine Deaminase, domain 2"/>
    <property type="match status" value="1"/>
</dbReference>
<dbReference type="AlphaFoldDB" id="A0A9W6UU26"/>
<dbReference type="GO" id="GO:0008835">
    <property type="term" value="F:diaminohydroxyphosphoribosylaminopyrimidine deaminase activity"/>
    <property type="evidence" value="ECO:0007669"/>
    <property type="project" value="TreeGrafter"/>
</dbReference>
<gene>
    <name evidence="2" type="ORF">Arub01_24750</name>
</gene>
<evidence type="ECO:0000313" key="2">
    <source>
        <dbReference type="EMBL" id="GLW64231.1"/>
    </source>
</evidence>
<feature type="domain" description="CMP/dCMP-type deaminase" evidence="1">
    <location>
        <begin position="21"/>
        <end position="157"/>
    </location>
</feature>
<evidence type="ECO:0000259" key="1">
    <source>
        <dbReference type="PROSITE" id="PS51747"/>
    </source>
</evidence>
<dbReference type="Pfam" id="PF00383">
    <property type="entry name" value="dCMP_cyt_deam_1"/>
    <property type="match status" value="1"/>
</dbReference>
<keyword evidence="3" id="KW-1185">Reference proteome</keyword>
<dbReference type="RefSeq" id="WP_083951278.1">
    <property type="nucleotide sequence ID" value="NZ_BSRZ01000004.1"/>
</dbReference>
<evidence type="ECO:0000313" key="3">
    <source>
        <dbReference type="Proteomes" id="UP001165124"/>
    </source>
</evidence>
<dbReference type="InterPro" id="IPR016193">
    <property type="entry name" value="Cytidine_deaminase-like"/>
</dbReference>
<dbReference type="EMBL" id="BSRZ01000004">
    <property type="protein sequence ID" value="GLW64231.1"/>
    <property type="molecule type" value="Genomic_DNA"/>
</dbReference>
<dbReference type="PROSITE" id="PS51747">
    <property type="entry name" value="CYT_DCMP_DEAMINASES_2"/>
    <property type="match status" value="1"/>
</dbReference>
<dbReference type="InterPro" id="IPR002125">
    <property type="entry name" value="CMP_dCMP_dom"/>
</dbReference>
<dbReference type="Proteomes" id="UP001165124">
    <property type="component" value="Unassembled WGS sequence"/>
</dbReference>
<proteinExistence type="predicted"/>
<protein>
    <recommendedName>
        <fullName evidence="1">CMP/dCMP-type deaminase domain-containing protein</fullName>
    </recommendedName>
</protein>
<organism evidence="2 3">
    <name type="scientific">Actinomadura rubrobrunea</name>
    <dbReference type="NCBI Taxonomy" id="115335"/>
    <lineage>
        <taxon>Bacteria</taxon>
        <taxon>Bacillati</taxon>
        <taxon>Actinomycetota</taxon>
        <taxon>Actinomycetes</taxon>
        <taxon>Streptosporangiales</taxon>
        <taxon>Thermomonosporaceae</taxon>
        <taxon>Actinomadura</taxon>
    </lineage>
</organism>